<dbReference type="Pfam" id="PF07883">
    <property type="entry name" value="Cupin_2"/>
    <property type="match status" value="1"/>
</dbReference>
<gene>
    <name evidence="2" type="ORF">FB558_7955</name>
</gene>
<protein>
    <submittedName>
        <fullName evidence="2">Cupin domain</fullName>
    </submittedName>
</protein>
<dbReference type="Gene3D" id="2.60.120.10">
    <property type="entry name" value="Jelly Rolls"/>
    <property type="match status" value="1"/>
</dbReference>
<dbReference type="InterPro" id="IPR011051">
    <property type="entry name" value="RmlC_Cupin_sf"/>
</dbReference>
<reference evidence="2 3" key="1">
    <citation type="submission" date="2019-06" db="EMBL/GenBank/DDBJ databases">
        <title>Sequencing the genomes of 1000 actinobacteria strains.</title>
        <authorList>
            <person name="Klenk H.-P."/>
        </authorList>
    </citation>
    <scope>NUCLEOTIDE SEQUENCE [LARGE SCALE GENOMIC DNA]</scope>
    <source>
        <strain evidence="2 3">DSM 45301</strain>
    </source>
</reference>
<keyword evidence="3" id="KW-1185">Reference proteome</keyword>
<sequence length="159" mass="16848">MTTDGRDGSVPFVLGAHEGEPGFVPEGSEMLVKASRESTGGLFGLVVGVDRPGFATITHRHDVAEAWYVLEGSYRYYVDGRWFTAGRGAFVFVPAGAAHGMRCVSDGGRKITLFVPGGTEGFFRDVHAAHEAGTLGPDPVRELGERYGLVALGPLPPEG</sequence>
<dbReference type="OrthoDB" id="9791637at2"/>
<feature type="domain" description="Cupin type-2" evidence="1">
    <location>
        <begin position="52"/>
        <end position="107"/>
    </location>
</feature>
<evidence type="ECO:0000313" key="2">
    <source>
        <dbReference type="EMBL" id="TQM02094.1"/>
    </source>
</evidence>
<dbReference type="Proteomes" id="UP000315677">
    <property type="component" value="Unassembled WGS sequence"/>
</dbReference>
<proteinExistence type="predicted"/>
<comment type="caution">
    <text evidence="2">The sequence shown here is derived from an EMBL/GenBank/DDBJ whole genome shotgun (WGS) entry which is preliminary data.</text>
</comment>
<dbReference type="AlphaFoldDB" id="A0A543CYB7"/>
<dbReference type="InterPro" id="IPR013096">
    <property type="entry name" value="Cupin_2"/>
</dbReference>
<dbReference type="PANTHER" id="PTHR36440:SF1">
    <property type="entry name" value="PUTATIVE (AFU_ORTHOLOGUE AFUA_8G07350)-RELATED"/>
    <property type="match status" value="1"/>
</dbReference>
<name>A0A543CYB7_9PSEU</name>
<dbReference type="EMBL" id="VFPA01000007">
    <property type="protein sequence ID" value="TQM02094.1"/>
    <property type="molecule type" value="Genomic_DNA"/>
</dbReference>
<dbReference type="RefSeq" id="WP_142063622.1">
    <property type="nucleotide sequence ID" value="NZ_VFPA01000007.1"/>
</dbReference>
<organism evidence="2 3">
    <name type="scientific">Pseudonocardia kunmingensis</name>
    <dbReference type="NCBI Taxonomy" id="630975"/>
    <lineage>
        <taxon>Bacteria</taxon>
        <taxon>Bacillati</taxon>
        <taxon>Actinomycetota</taxon>
        <taxon>Actinomycetes</taxon>
        <taxon>Pseudonocardiales</taxon>
        <taxon>Pseudonocardiaceae</taxon>
        <taxon>Pseudonocardia</taxon>
    </lineage>
</organism>
<dbReference type="PANTHER" id="PTHR36440">
    <property type="entry name" value="PUTATIVE (AFU_ORTHOLOGUE AFUA_8G07350)-RELATED"/>
    <property type="match status" value="1"/>
</dbReference>
<evidence type="ECO:0000259" key="1">
    <source>
        <dbReference type="Pfam" id="PF07883"/>
    </source>
</evidence>
<evidence type="ECO:0000313" key="3">
    <source>
        <dbReference type="Proteomes" id="UP000315677"/>
    </source>
</evidence>
<dbReference type="InterPro" id="IPR014710">
    <property type="entry name" value="RmlC-like_jellyroll"/>
</dbReference>
<dbReference type="SUPFAM" id="SSF51182">
    <property type="entry name" value="RmlC-like cupins"/>
    <property type="match status" value="1"/>
</dbReference>
<accession>A0A543CYB7</accession>
<dbReference type="InterPro" id="IPR053146">
    <property type="entry name" value="QDO-like"/>
</dbReference>